<dbReference type="Ensembl" id="ENSHCOT00000022924.1">
    <property type="protein sequence ID" value="ENSHCOP00000015108.1"/>
    <property type="gene ID" value="ENSHCOG00000018645.1"/>
</dbReference>
<dbReference type="InterPro" id="IPR036236">
    <property type="entry name" value="Znf_C2H2_sf"/>
</dbReference>
<evidence type="ECO:0000259" key="14">
    <source>
        <dbReference type="PROSITE" id="PS50280"/>
    </source>
</evidence>
<dbReference type="Proteomes" id="UP000264820">
    <property type="component" value="Unplaced"/>
</dbReference>
<dbReference type="Pfam" id="PF00096">
    <property type="entry name" value="zf-C2H2"/>
    <property type="match status" value="8"/>
</dbReference>
<dbReference type="FunFam" id="3.30.160.60:FF:000100">
    <property type="entry name" value="Zinc finger 45-like"/>
    <property type="match status" value="1"/>
</dbReference>
<comment type="subcellular location">
    <subcellularLocation>
        <location evidence="1">Nucleus</location>
    </subcellularLocation>
</comment>
<reference evidence="15" key="1">
    <citation type="submission" date="2025-08" db="UniProtKB">
        <authorList>
            <consortium name="Ensembl"/>
        </authorList>
    </citation>
    <scope>IDENTIFICATION</scope>
</reference>
<dbReference type="GO" id="GO:0042802">
    <property type="term" value="F:identical protein binding"/>
    <property type="evidence" value="ECO:0007669"/>
    <property type="project" value="UniProtKB-ARBA"/>
</dbReference>
<evidence type="ECO:0000256" key="6">
    <source>
        <dbReference type="ARBA" id="ARBA00022833"/>
    </source>
</evidence>
<dbReference type="AlphaFoldDB" id="A0A3Q2YCV5"/>
<feature type="compositionally biased region" description="Polar residues" evidence="12">
    <location>
        <begin position="262"/>
        <end position="273"/>
    </location>
</feature>
<feature type="domain" description="C2H2-type" evidence="13">
    <location>
        <begin position="302"/>
        <end position="330"/>
    </location>
</feature>
<dbReference type="GO" id="GO:0000981">
    <property type="term" value="F:DNA-binding transcription factor activity, RNA polymerase II-specific"/>
    <property type="evidence" value="ECO:0007669"/>
    <property type="project" value="TreeGrafter"/>
</dbReference>
<dbReference type="InterPro" id="IPR001214">
    <property type="entry name" value="SET_dom"/>
</dbReference>
<feature type="domain" description="C2H2-type" evidence="13">
    <location>
        <begin position="375"/>
        <end position="403"/>
    </location>
</feature>
<dbReference type="PROSITE" id="PS00028">
    <property type="entry name" value="ZINC_FINGER_C2H2_1"/>
    <property type="match status" value="11"/>
</dbReference>
<evidence type="ECO:0000313" key="15">
    <source>
        <dbReference type="Ensembl" id="ENSHCOP00000015108.1"/>
    </source>
</evidence>
<reference evidence="15" key="2">
    <citation type="submission" date="2025-09" db="UniProtKB">
        <authorList>
            <consortium name="Ensembl"/>
        </authorList>
    </citation>
    <scope>IDENTIFICATION</scope>
</reference>
<dbReference type="GeneTree" id="ENSGT00940000167583"/>
<comment type="similarity">
    <text evidence="2">Belongs to the krueppel C2H2-type zinc-finger protein family.</text>
</comment>
<organism evidence="15 16">
    <name type="scientific">Hippocampus comes</name>
    <name type="common">Tiger tail seahorse</name>
    <dbReference type="NCBI Taxonomy" id="109280"/>
    <lineage>
        <taxon>Eukaryota</taxon>
        <taxon>Metazoa</taxon>
        <taxon>Chordata</taxon>
        <taxon>Craniata</taxon>
        <taxon>Vertebrata</taxon>
        <taxon>Euteleostomi</taxon>
        <taxon>Actinopterygii</taxon>
        <taxon>Neopterygii</taxon>
        <taxon>Teleostei</taxon>
        <taxon>Neoteleostei</taxon>
        <taxon>Acanthomorphata</taxon>
        <taxon>Syngnathiaria</taxon>
        <taxon>Syngnathiformes</taxon>
        <taxon>Syngnathoidei</taxon>
        <taxon>Syngnathidae</taxon>
        <taxon>Hippocampus</taxon>
    </lineage>
</organism>
<protein>
    <submittedName>
        <fullName evidence="15">PR domain containing 9</fullName>
    </submittedName>
</protein>
<dbReference type="GO" id="GO:0008270">
    <property type="term" value="F:zinc ion binding"/>
    <property type="evidence" value="ECO:0007669"/>
    <property type="project" value="UniProtKB-KW"/>
</dbReference>
<dbReference type="FunFam" id="3.30.160.60:FF:001498">
    <property type="entry name" value="Zinc finger protein 404"/>
    <property type="match status" value="1"/>
</dbReference>
<keyword evidence="5 11" id="KW-0863">Zinc-finger</keyword>
<feature type="domain" description="C2H2-type" evidence="13">
    <location>
        <begin position="649"/>
        <end position="676"/>
    </location>
</feature>
<name>A0A3Q2YCV5_HIPCM</name>
<keyword evidence="16" id="KW-1185">Reference proteome</keyword>
<evidence type="ECO:0000256" key="3">
    <source>
        <dbReference type="ARBA" id="ARBA00022723"/>
    </source>
</evidence>
<feature type="domain" description="C2H2-type" evidence="13">
    <location>
        <begin position="331"/>
        <end position="358"/>
    </location>
</feature>
<feature type="region of interest" description="Disordered" evidence="12">
    <location>
        <begin position="250"/>
        <end position="273"/>
    </location>
</feature>
<dbReference type="OMA" id="HYSLKQH"/>
<keyword evidence="7" id="KW-0805">Transcription regulation</keyword>
<dbReference type="FunFam" id="3.30.160.60:FF:000508">
    <property type="entry name" value="Myeloid zinc finger 1"/>
    <property type="match status" value="1"/>
</dbReference>
<proteinExistence type="inferred from homology"/>
<evidence type="ECO:0000259" key="13">
    <source>
        <dbReference type="PROSITE" id="PS50157"/>
    </source>
</evidence>
<evidence type="ECO:0000256" key="12">
    <source>
        <dbReference type="SAM" id="MobiDB-lite"/>
    </source>
</evidence>
<evidence type="ECO:0000256" key="4">
    <source>
        <dbReference type="ARBA" id="ARBA00022737"/>
    </source>
</evidence>
<evidence type="ECO:0000256" key="8">
    <source>
        <dbReference type="ARBA" id="ARBA00023125"/>
    </source>
</evidence>
<evidence type="ECO:0000256" key="1">
    <source>
        <dbReference type="ARBA" id="ARBA00004123"/>
    </source>
</evidence>
<feature type="region of interest" description="Disordered" evidence="12">
    <location>
        <begin position="399"/>
        <end position="437"/>
    </location>
</feature>
<evidence type="ECO:0000256" key="10">
    <source>
        <dbReference type="ARBA" id="ARBA00023242"/>
    </source>
</evidence>
<dbReference type="STRING" id="109280.ENSHCOP00000015108"/>
<sequence length="757" mass="85490">MFYYSLGIQEMAEMCIATVALLSQIHKSFIFLSPGCDECLALYQNQSEAFKTGGPSFILDFPTSMGVPERALLTLPYGLTVGRSSIPGAGVGVINHGPALAPGMHFGPFEGEETSVENAIESDFSWEIYKGQDAYEYIDASAESLSNWMRYVKRARSRDESNLLAVQYKGSILYHCCRSVNAGEELLVWPSGKLLTRFSDAWTQIWLTKLQTAEGMLPATSQVFVCVQCQLTFTTEAFLQRHTDCFHSNQQLKSHPDETKPENPTSDASNNTLDVTTSEQLSDAKVGIADEVGEQEVEEQPHVCPECGKSVRNKALLKKHKALVHDKIRPYVCSLCKRCFGQCSDLTRHLQRHRTRRTGRSRARRVSGAPGEMPFSCSECSLAFSTVDLLQLHVSGSHPEDIREQNDPDSVPQPSEAAVTRLPCARPRRHASKSKISPIVGPNQTACGEGSEIQVKPKFFSCNYCNECYADPEELRAHACNQQRHLCTLCGKNFGQSVLLRRHEQTVHQSEPPHRCEHCGKVFVESVGLQHHQRADNCRKYHCTTELFSCAHCQFSFTAKSFLAKHVRRHHPAEYLANSLVYQPEKEQDVKVFTCSRCEKGYTNAKAFKSHSCFQQVKVLYFCTDCGKGFGNHYTLKQHRRTHTGEKPYGCPHCAKGFAHSSQLTVHLRTHTGEKPYLCTHCGESFRQSGDLKRHERKHTGVRPYNCEQCCKSFSRPQSLKAHHMLHMGQRMFPCDTCGKSFSRNYHLRRHHRKMHT</sequence>
<dbReference type="PROSITE" id="PS50280">
    <property type="entry name" value="SET"/>
    <property type="match status" value="1"/>
</dbReference>
<dbReference type="GO" id="GO:0005634">
    <property type="term" value="C:nucleus"/>
    <property type="evidence" value="ECO:0007669"/>
    <property type="project" value="UniProtKB-SubCell"/>
</dbReference>
<dbReference type="Gene3D" id="3.30.160.60">
    <property type="entry name" value="Classic Zinc Finger"/>
    <property type="match status" value="9"/>
</dbReference>
<feature type="domain" description="SET" evidence="14">
    <location>
        <begin position="77"/>
        <end position="191"/>
    </location>
</feature>
<keyword evidence="8" id="KW-0238">DNA-binding</keyword>
<evidence type="ECO:0000256" key="7">
    <source>
        <dbReference type="ARBA" id="ARBA00023015"/>
    </source>
</evidence>
<feature type="domain" description="C2H2-type" evidence="13">
    <location>
        <begin position="621"/>
        <end position="648"/>
    </location>
</feature>
<keyword evidence="9" id="KW-0804">Transcription</keyword>
<dbReference type="PROSITE" id="PS50157">
    <property type="entry name" value="ZINC_FINGER_C2H2_2"/>
    <property type="match status" value="12"/>
</dbReference>
<keyword evidence="3" id="KW-0479">Metal-binding</keyword>
<dbReference type="InterPro" id="IPR046341">
    <property type="entry name" value="SET_dom_sf"/>
</dbReference>
<feature type="domain" description="C2H2-type" evidence="13">
    <location>
        <begin position="485"/>
        <end position="513"/>
    </location>
</feature>
<evidence type="ECO:0000256" key="11">
    <source>
        <dbReference type="PROSITE-ProRule" id="PRU00042"/>
    </source>
</evidence>
<feature type="domain" description="C2H2-type" evidence="13">
    <location>
        <begin position="705"/>
        <end position="732"/>
    </location>
</feature>
<dbReference type="GO" id="GO:0043565">
    <property type="term" value="F:sequence-specific DNA binding"/>
    <property type="evidence" value="ECO:0007669"/>
    <property type="project" value="TreeGrafter"/>
</dbReference>
<feature type="domain" description="C2H2-type" evidence="13">
    <location>
        <begin position="548"/>
        <end position="576"/>
    </location>
</feature>
<dbReference type="Gene3D" id="2.170.270.10">
    <property type="entry name" value="SET domain"/>
    <property type="match status" value="1"/>
</dbReference>
<evidence type="ECO:0000256" key="5">
    <source>
        <dbReference type="ARBA" id="ARBA00022771"/>
    </source>
</evidence>
<dbReference type="PANTHER" id="PTHR24408:SF58">
    <property type="entry name" value="TRANSCRIPTION FACTOR (TFIIIA), PUTATIVE (AFU_ORTHOLOGUE AFUA_1G05150)-RELATED"/>
    <property type="match status" value="1"/>
</dbReference>
<accession>A0A3Q2YCV5</accession>
<dbReference type="SMART" id="SM00355">
    <property type="entry name" value="ZnF_C2H2"/>
    <property type="match status" value="14"/>
</dbReference>
<dbReference type="FunFam" id="3.30.160.60:FF:000624">
    <property type="entry name" value="zinc finger protein 697"/>
    <property type="match status" value="1"/>
</dbReference>
<evidence type="ECO:0000256" key="2">
    <source>
        <dbReference type="ARBA" id="ARBA00006991"/>
    </source>
</evidence>
<keyword evidence="6" id="KW-0862">Zinc</keyword>
<feature type="domain" description="C2H2-type" evidence="13">
    <location>
        <begin position="224"/>
        <end position="252"/>
    </location>
</feature>
<feature type="domain" description="C2H2-type" evidence="13">
    <location>
        <begin position="677"/>
        <end position="704"/>
    </location>
</feature>
<keyword evidence="4" id="KW-0677">Repeat</keyword>
<keyword evidence="10" id="KW-0539">Nucleus</keyword>
<dbReference type="PANTHER" id="PTHR24408">
    <property type="entry name" value="ZINC FINGER PROTEIN"/>
    <property type="match status" value="1"/>
</dbReference>
<feature type="domain" description="C2H2-type" evidence="13">
    <location>
        <begin position="733"/>
        <end position="757"/>
    </location>
</feature>
<evidence type="ECO:0000313" key="16">
    <source>
        <dbReference type="Proteomes" id="UP000264820"/>
    </source>
</evidence>
<evidence type="ECO:0000256" key="9">
    <source>
        <dbReference type="ARBA" id="ARBA00023163"/>
    </source>
</evidence>
<feature type="domain" description="C2H2-type" evidence="13">
    <location>
        <begin position="514"/>
        <end position="541"/>
    </location>
</feature>
<dbReference type="SUPFAM" id="SSF57667">
    <property type="entry name" value="beta-beta-alpha zinc fingers"/>
    <property type="match status" value="6"/>
</dbReference>
<dbReference type="FunFam" id="3.30.160.60:FF:001119">
    <property type="entry name" value="zinc finger protein 408"/>
    <property type="match status" value="1"/>
</dbReference>
<dbReference type="InterPro" id="IPR013087">
    <property type="entry name" value="Znf_C2H2_type"/>
</dbReference>
<dbReference type="Pfam" id="PF21549">
    <property type="entry name" value="PRDM2_PR"/>
    <property type="match status" value="1"/>
</dbReference>